<dbReference type="OrthoDB" id="9783091at2"/>
<dbReference type="HAMAP" id="MF_00911">
    <property type="entry name" value="FtsQ_subfam"/>
    <property type="match status" value="1"/>
</dbReference>
<evidence type="ECO:0000256" key="4">
    <source>
        <dbReference type="ARBA" id="ARBA00022618"/>
    </source>
</evidence>
<organism evidence="11 12">
    <name type="scientific">Candidatus Liberibacter solanacearum</name>
    <dbReference type="NCBI Taxonomy" id="556287"/>
    <lineage>
        <taxon>Bacteria</taxon>
        <taxon>Pseudomonadati</taxon>
        <taxon>Pseudomonadota</taxon>
        <taxon>Alphaproteobacteria</taxon>
        <taxon>Hyphomicrobiales</taxon>
        <taxon>Rhizobiaceae</taxon>
        <taxon>Liberibacter</taxon>
    </lineage>
</organism>
<evidence type="ECO:0000313" key="11">
    <source>
        <dbReference type="EMBL" id="ONI58437.1"/>
    </source>
</evidence>
<dbReference type="Gene3D" id="3.40.50.11690">
    <property type="entry name" value="Cell division protein FtsQ/DivIB"/>
    <property type="match status" value="1"/>
</dbReference>
<proteinExistence type="inferred from homology"/>
<dbReference type="Pfam" id="PF08478">
    <property type="entry name" value="POTRA_1"/>
    <property type="match status" value="1"/>
</dbReference>
<feature type="transmembrane region" description="Helical" evidence="9">
    <location>
        <begin position="53"/>
        <end position="73"/>
    </location>
</feature>
<sequence length="307" mass="35169">MFALNNRDFLFINRTFSVAVGVSLSLCFISMDWGGMRNFLIFCSSLGKIFPPYFGLVITILFFATVGVYGVFIGGHTHTVVDMFNSFFGFSIDKIRIIGNVETSEVDVIRILELDKSESVLSFDGIKIQKNLLALPWIAHAEIHRLYPDTIEIRLIERDPYAIWQDNNNLSLIDKNGNVIVAVKNTKFMHLPILIGKNANKEIKSFEKLLAFSGIAQFVKAYNWVSERRWNLHLYNGITIKLPEEGLNIALSNLLELQDKYKILDRDISVIDMRLPDRMAIRLTTGSFIDRQEIIERRNQELSRSGQ</sequence>
<dbReference type="GO" id="GO:0090529">
    <property type="term" value="P:cell septum assembly"/>
    <property type="evidence" value="ECO:0007669"/>
    <property type="project" value="InterPro"/>
</dbReference>
<evidence type="ECO:0000256" key="9">
    <source>
        <dbReference type="HAMAP-Rule" id="MF_00911"/>
    </source>
</evidence>
<gene>
    <name evidence="9" type="primary">ftsQ</name>
    <name evidence="11" type="ORF">AYO25_05215</name>
</gene>
<keyword evidence="4 9" id="KW-0132">Cell division</keyword>
<feature type="domain" description="POTRA" evidence="10">
    <location>
        <begin position="90"/>
        <end position="158"/>
    </location>
</feature>
<dbReference type="InterPro" id="IPR045335">
    <property type="entry name" value="FtsQ_C_sf"/>
</dbReference>
<dbReference type="Gene3D" id="3.10.20.310">
    <property type="entry name" value="membrane protein fhac"/>
    <property type="match status" value="1"/>
</dbReference>
<keyword evidence="8 9" id="KW-0131">Cell cycle</keyword>
<evidence type="ECO:0000256" key="5">
    <source>
        <dbReference type="ARBA" id="ARBA00022692"/>
    </source>
</evidence>
<dbReference type="AlphaFoldDB" id="A0A1V2N6W3"/>
<dbReference type="Proteomes" id="UP000189542">
    <property type="component" value="Unassembled WGS sequence"/>
</dbReference>
<evidence type="ECO:0000256" key="6">
    <source>
        <dbReference type="ARBA" id="ARBA00022989"/>
    </source>
</evidence>
<comment type="subcellular location">
    <subcellularLocation>
        <location evidence="9">Cell inner membrane</location>
        <topology evidence="9">Single-pass type II membrane protein</topology>
    </subcellularLocation>
    <subcellularLocation>
        <location evidence="1">Membrane</location>
    </subcellularLocation>
    <text evidence="9">Localizes to the division septum.</text>
</comment>
<keyword evidence="7 9" id="KW-0472">Membrane</keyword>
<evidence type="ECO:0000259" key="10">
    <source>
        <dbReference type="PROSITE" id="PS51779"/>
    </source>
</evidence>
<dbReference type="InterPro" id="IPR013685">
    <property type="entry name" value="POTRA_FtsQ_type"/>
</dbReference>
<evidence type="ECO:0000313" key="12">
    <source>
        <dbReference type="Proteomes" id="UP000189542"/>
    </source>
</evidence>
<dbReference type="PROSITE" id="PS51779">
    <property type="entry name" value="POTRA"/>
    <property type="match status" value="1"/>
</dbReference>
<reference evidence="11 12" key="1">
    <citation type="journal article" date="2017" name="PLoS ONE">
        <title>Genomic sequence of 'Candidatus Liberibacter solanacearum' haplotype C and its comparison with haplotype A and B genomes.</title>
        <authorList>
            <person name="Wang J."/>
            <person name="Haapalainen M."/>
            <person name="Schott T."/>
            <person name="Thompson S.M."/>
            <person name="Smith G.R."/>
            <person name="Nissinen A.I."/>
            <person name="Pirhonen M."/>
        </authorList>
    </citation>
    <scope>NUCLEOTIDE SEQUENCE [LARGE SCALE GENOMIC DNA]</scope>
    <source>
        <strain evidence="11 12">FIN111</strain>
    </source>
</reference>
<evidence type="ECO:0000256" key="7">
    <source>
        <dbReference type="ARBA" id="ARBA00023136"/>
    </source>
</evidence>
<dbReference type="GO" id="GO:0043093">
    <property type="term" value="P:FtsZ-dependent cytokinesis"/>
    <property type="evidence" value="ECO:0007669"/>
    <property type="project" value="UniProtKB-UniRule"/>
</dbReference>
<keyword evidence="5 9" id="KW-0812">Transmembrane</keyword>
<keyword evidence="6 9" id="KW-1133">Transmembrane helix</keyword>
<dbReference type="GO" id="GO:0005886">
    <property type="term" value="C:plasma membrane"/>
    <property type="evidence" value="ECO:0007669"/>
    <property type="project" value="UniProtKB-SubCell"/>
</dbReference>
<accession>A0A1V2N6W3</accession>
<dbReference type="PANTHER" id="PTHR35851">
    <property type="entry name" value="CELL DIVISION PROTEIN FTSQ"/>
    <property type="match status" value="1"/>
</dbReference>
<evidence type="ECO:0000256" key="8">
    <source>
        <dbReference type="ARBA" id="ARBA00023306"/>
    </source>
</evidence>
<comment type="caution">
    <text evidence="9">Lacks conserved residue(s) required for the propagation of feature annotation.</text>
</comment>
<protein>
    <recommendedName>
        <fullName evidence="9">Cell division protein FtsQ</fullName>
    </recommendedName>
</protein>
<dbReference type="GO" id="GO:0032153">
    <property type="term" value="C:cell division site"/>
    <property type="evidence" value="ECO:0007669"/>
    <property type="project" value="UniProtKB-UniRule"/>
</dbReference>
<comment type="similarity">
    <text evidence="9">Belongs to the FtsQ/DivIB family. FtsQ subfamily.</text>
</comment>
<dbReference type="EMBL" id="LVWB01000015">
    <property type="protein sequence ID" value="ONI58437.1"/>
    <property type="molecule type" value="Genomic_DNA"/>
</dbReference>
<dbReference type="PANTHER" id="PTHR35851:SF1">
    <property type="entry name" value="CELL DIVISION PROTEIN FTSQ"/>
    <property type="match status" value="1"/>
</dbReference>
<dbReference type="InterPro" id="IPR034746">
    <property type="entry name" value="POTRA"/>
</dbReference>
<keyword evidence="3 9" id="KW-0997">Cell inner membrane</keyword>
<evidence type="ECO:0000256" key="2">
    <source>
        <dbReference type="ARBA" id="ARBA00022475"/>
    </source>
</evidence>
<comment type="function">
    <text evidence="9">Essential cell division protein.</text>
</comment>
<dbReference type="RefSeq" id="WP_076969240.1">
    <property type="nucleotide sequence ID" value="NZ_LVWB01000015.1"/>
</dbReference>
<comment type="caution">
    <text evidence="11">The sequence shown here is derived from an EMBL/GenBank/DDBJ whole genome shotgun (WGS) entry which is preliminary data.</text>
</comment>
<feature type="transmembrane region" description="Helical" evidence="9">
    <location>
        <begin position="12"/>
        <end position="33"/>
    </location>
</feature>
<evidence type="ECO:0000256" key="1">
    <source>
        <dbReference type="ARBA" id="ARBA00004370"/>
    </source>
</evidence>
<evidence type="ECO:0000256" key="3">
    <source>
        <dbReference type="ARBA" id="ARBA00022519"/>
    </source>
</evidence>
<dbReference type="Pfam" id="PF03799">
    <property type="entry name" value="FtsQ_DivIB_C"/>
    <property type="match status" value="1"/>
</dbReference>
<dbReference type="InterPro" id="IPR026579">
    <property type="entry name" value="FtsQ"/>
</dbReference>
<keyword evidence="2 9" id="KW-1003">Cell membrane</keyword>
<dbReference type="InterPro" id="IPR005548">
    <property type="entry name" value="Cell_div_FtsQ/DivIB_C"/>
</dbReference>
<name>A0A1V2N6W3_9HYPH</name>